<dbReference type="GO" id="GO:0005634">
    <property type="term" value="C:nucleus"/>
    <property type="evidence" value="ECO:0007669"/>
    <property type="project" value="TreeGrafter"/>
</dbReference>
<dbReference type="EMBL" id="CBTN010000101">
    <property type="protein sequence ID" value="CDH60665.1"/>
    <property type="molecule type" value="Genomic_DNA"/>
</dbReference>
<dbReference type="CDD" id="cd00201">
    <property type="entry name" value="WW"/>
    <property type="match status" value="1"/>
</dbReference>
<dbReference type="Proteomes" id="UP000027586">
    <property type="component" value="Unassembled WGS sequence"/>
</dbReference>
<evidence type="ECO:0000256" key="1">
    <source>
        <dbReference type="ARBA" id="ARBA00022737"/>
    </source>
</evidence>
<keyword evidence="1" id="KW-0677">Repeat</keyword>
<feature type="compositionally biased region" description="Pro residues" evidence="2">
    <location>
        <begin position="20"/>
        <end position="37"/>
    </location>
</feature>
<dbReference type="Gene3D" id="1.10.10.440">
    <property type="entry name" value="FF domain"/>
    <property type="match status" value="3"/>
</dbReference>
<dbReference type="InterPro" id="IPR036020">
    <property type="entry name" value="WW_dom_sf"/>
</dbReference>
<dbReference type="PROSITE" id="PS51676">
    <property type="entry name" value="FF"/>
    <property type="match status" value="1"/>
</dbReference>
<protein>
    <submittedName>
        <fullName evidence="5">Peptide-binding protein</fullName>
    </submittedName>
</protein>
<comment type="caution">
    <text evidence="5">The sequence shown here is derived from an EMBL/GenBank/DDBJ whole genome shotgun (WGS) entry which is preliminary data.</text>
</comment>
<gene>
    <name evidence="5" type="ORF">LCOR_11446.1</name>
</gene>
<proteinExistence type="predicted"/>
<dbReference type="PANTHER" id="PTHR15377:SF3">
    <property type="entry name" value="WW DOMAIN-CONTAINING PROTEIN"/>
    <property type="match status" value="1"/>
</dbReference>
<dbReference type="InterPro" id="IPR045148">
    <property type="entry name" value="TCRG1-like"/>
</dbReference>
<dbReference type="GO" id="GO:0070063">
    <property type="term" value="F:RNA polymerase binding"/>
    <property type="evidence" value="ECO:0007669"/>
    <property type="project" value="InterPro"/>
</dbReference>
<dbReference type="InterPro" id="IPR001202">
    <property type="entry name" value="WW_dom"/>
</dbReference>
<feature type="compositionally biased region" description="Polar residues" evidence="2">
    <location>
        <begin position="243"/>
        <end position="257"/>
    </location>
</feature>
<feature type="compositionally biased region" description="Acidic residues" evidence="2">
    <location>
        <begin position="172"/>
        <end position="187"/>
    </location>
</feature>
<dbReference type="SUPFAM" id="SSF81698">
    <property type="entry name" value="FF domain"/>
    <property type="match status" value="3"/>
</dbReference>
<dbReference type="Pfam" id="PF00397">
    <property type="entry name" value="WW"/>
    <property type="match status" value="1"/>
</dbReference>
<feature type="domain" description="WW" evidence="3">
    <location>
        <begin position="33"/>
        <end position="66"/>
    </location>
</feature>
<feature type="region of interest" description="Disordered" evidence="2">
    <location>
        <begin position="126"/>
        <end position="264"/>
    </location>
</feature>
<evidence type="ECO:0000256" key="2">
    <source>
        <dbReference type="SAM" id="MobiDB-lite"/>
    </source>
</evidence>
<name>A0A068SF93_9FUNG</name>
<dbReference type="SMART" id="SM00441">
    <property type="entry name" value="FF"/>
    <property type="match status" value="3"/>
</dbReference>
<evidence type="ECO:0000313" key="5">
    <source>
        <dbReference type="EMBL" id="CDH60665.1"/>
    </source>
</evidence>
<feature type="domain" description="WW" evidence="3">
    <location>
        <begin position="103"/>
        <end position="130"/>
    </location>
</feature>
<dbReference type="Pfam" id="PF01846">
    <property type="entry name" value="FF"/>
    <property type="match status" value="3"/>
</dbReference>
<evidence type="ECO:0000259" key="4">
    <source>
        <dbReference type="PROSITE" id="PS51676"/>
    </source>
</evidence>
<feature type="compositionally biased region" description="Basic and acidic residues" evidence="2">
    <location>
        <begin position="126"/>
        <end position="171"/>
    </location>
</feature>
<dbReference type="SMART" id="SM00456">
    <property type="entry name" value="WW"/>
    <property type="match status" value="2"/>
</dbReference>
<dbReference type="VEuPathDB" id="FungiDB:LCOR_11446.1"/>
<evidence type="ECO:0000259" key="3">
    <source>
        <dbReference type="PROSITE" id="PS50020"/>
    </source>
</evidence>
<dbReference type="PROSITE" id="PS50020">
    <property type="entry name" value="WW_DOMAIN_2"/>
    <property type="match status" value="2"/>
</dbReference>
<sequence>MNNSGQPPPASMPFQGQPGAPRPPPPPPFMPGPPLPPNWQMTMTPQGEVYYYNAVTGVTSWTRPIDPAPTAPVAQQMPDQTSNATDSKKKQKKTKKPIPGTEWLLVRTSDGLEFYFDKANKKSVWEMPEELKEPIEKLKEQERLEEEESRKRKAQEQEAQENDSKRTKTDQEEQEPEETTEMTEEDIMWQLQNMDPEEMEAMGINVEGDTKEEEPAPAEEEQQQQQPATQNDTAAQAQEAAPSSSVQPIESSTSPQISDEEKIELFTQMLTEKNLDPFSTWEKELPKFINDERYALLPHGKRKNLFNNYCRVLAEEQKAKRPQKKSPEEEFMSLLKQEATTKMYWDDFRRKAKNDPRFKAIRESKTREAMFRDYVKKLRKEKESGGSSRQREAAYNELLRETKDIQPGMRWRDAKLILEKDTRYHAIESKRLREDLFRDYLEELEDSRGR</sequence>
<dbReference type="InterPro" id="IPR002713">
    <property type="entry name" value="FF_domain"/>
</dbReference>
<accession>A0A068SF93</accession>
<feature type="region of interest" description="Disordered" evidence="2">
    <location>
        <begin position="61"/>
        <end position="102"/>
    </location>
</feature>
<dbReference type="PROSITE" id="PS01159">
    <property type="entry name" value="WW_DOMAIN_1"/>
    <property type="match status" value="1"/>
</dbReference>
<feature type="domain" description="FF" evidence="4">
    <location>
        <begin position="257"/>
        <end position="312"/>
    </location>
</feature>
<keyword evidence="6" id="KW-1185">Reference proteome</keyword>
<dbReference type="Gene3D" id="2.20.70.10">
    <property type="match status" value="2"/>
</dbReference>
<dbReference type="InterPro" id="IPR036517">
    <property type="entry name" value="FF_domain_sf"/>
</dbReference>
<reference evidence="5" key="1">
    <citation type="submission" date="2013-08" db="EMBL/GenBank/DDBJ databases">
        <title>Gene expansion shapes genome architecture in the human pathogen Lichtheimia corymbifera: an evolutionary genomics analysis in the ancient terrestrial Mucorales (Mucoromycotina).</title>
        <authorList>
            <person name="Schwartze V.U."/>
            <person name="Winter S."/>
            <person name="Shelest E."/>
            <person name="Marcet-Houben M."/>
            <person name="Horn F."/>
            <person name="Wehner S."/>
            <person name="Hoffmann K."/>
            <person name="Riege K."/>
            <person name="Sammeth M."/>
            <person name="Nowrousian M."/>
            <person name="Valiante V."/>
            <person name="Linde J."/>
            <person name="Jacobsen I.D."/>
            <person name="Marz M."/>
            <person name="Brakhage A.A."/>
            <person name="Gabaldon T."/>
            <person name="Bocker S."/>
            <person name="Voigt K."/>
        </authorList>
    </citation>
    <scope>NUCLEOTIDE SEQUENCE [LARGE SCALE GENOMIC DNA]</scope>
    <source>
        <strain evidence="5">FSU 9682</strain>
    </source>
</reference>
<organism evidence="5 6">
    <name type="scientific">Lichtheimia corymbifera JMRC:FSU:9682</name>
    <dbReference type="NCBI Taxonomy" id="1263082"/>
    <lineage>
        <taxon>Eukaryota</taxon>
        <taxon>Fungi</taxon>
        <taxon>Fungi incertae sedis</taxon>
        <taxon>Mucoromycota</taxon>
        <taxon>Mucoromycotina</taxon>
        <taxon>Mucoromycetes</taxon>
        <taxon>Mucorales</taxon>
        <taxon>Lichtheimiaceae</taxon>
        <taxon>Lichtheimia</taxon>
    </lineage>
</organism>
<evidence type="ECO:0000313" key="6">
    <source>
        <dbReference type="Proteomes" id="UP000027586"/>
    </source>
</evidence>
<feature type="compositionally biased region" description="Acidic residues" evidence="2">
    <location>
        <begin position="210"/>
        <end position="222"/>
    </location>
</feature>
<dbReference type="AlphaFoldDB" id="A0A068SF93"/>
<dbReference type="GO" id="GO:0003712">
    <property type="term" value="F:transcription coregulator activity"/>
    <property type="evidence" value="ECO:0007669"/>
    <property type="project" value="TreeGrafter"/>
</dbReference>
<feature type="compositionally biased region" description="Pro residues" evidence="2">
    <location>
        <begin position="1"/>
        <end position="11"/>
    </location>
</feature>
<dbReference type="STRING" id="1263082.A0A068SF93"/>
<feature type="region of interest" description="Disordered" evidence="2">
    <location>
        <begin position="1"/>
        <end position="41"/>
    </location>
</feature>
<dbReference type="PANTHER" id="PTHR15377">
    <property type="entry name" value="TRANSCRIPTION ELONGATION REGULATOR 1"/>
    <property type="match status" value="1"/>
</dbReference>
<feature type="compositionally biased region" description="Low complexity" evidence="2">
    <location>
        <begin position="223"/>
        <end position="242"/>
    </location>
</feature>
<dbReference type="OrthoDB" id="410044at2759"/>
<dbReference type="SUPFAM" id="SSF51045">
    <property type="entry name" value="WW domain"/>
    <property type="match status" value="2"/>
</dbReference>